<feature type="transmembrane region" description="Helical" evidence="7">
    <location>
        <begin position="393"/>
        <end position="414"/>
    </location>
</feature>
<organism evidence="9 10">
    <name type="scientific">Botryotinia fuckeliana (strain B05.10)</name>
    <name type="common">Noble rot fungus</name>
    <name type="synonym">Botrytis cinerea</name>
    <dbReference type="NCBI Taxonomy" id="332648"/>
    <lineage>
        <taxon>Eukaryota</taxon>
        <taxon>Fungi</taxon>
        <taxon>Dikarya</taxon>
        <taxon>Ascomycota</taxon>
        <taxon>Pezizomycotina</taxon>
        <taxon>Leotiomycetes</taxon>
        <taxon>Helotiales</taxon>
        <taxon>Sclerotiniaceae</taxon>
        <taxon>Botrytis</taxon>
    </lineage>
</organism>
<name>A0A384K6N5_BOTFB</name>
<evidence type="ECO:0000256" key="6">
    <source>
        <dbReference type="SAM" id="MobiDB-lite"/>
    </source>
</evidence>
<feature type="transmembrane region" description="Helical" evidence="7">
    <location>
        <begin position="317"/>
        <end position="340"/>
    </location>
</feature>
<feature type="transmembrane region" description="Helical" evidence="7">
    <location>
        <begin position="540"/>
        <end position="564"/>
    </location>
</feature>
<dbReference type="KEGG" id="bfu:BCIN_16g02440"/>
<dbReference type="Proteomes" id="UP000001798">
    <property type="component" value="Chromosome 16"/>
</dbReference>
<evidence type="ECO:0000256" key="3">
    <source>
        <dbReference type="ARBA" id="ARBA00022692"/>
    </source>
</evidence>
<proteinExistence type="inferred from homology"/>
<comment type="subcellular location">
    <subcellularLocation>
        <location evidence="1">Membrane</location>
        <topology evidence="1">Multi-pass membrane protein</topology>
    </subcellularLocation>
</comment>
<dbReference type="PANTHER" id="PTHR22950:SF668">
    <property type="entry name" value="AMINO ACID TRANSPORTER (EUROFUNG)"/>
    <property type="match status" value="1"/>
</dbReference>
<evidence type="ECO:0000256" key="1">
    <source>
        <dbReference type="ARBA" id="ARBA00004141"/>
    </source>
</evidence>
<evidence type="ECO:0000256" key="4">
    <source>
        <dbReference type="ARBA" id="ARBA00022989"/>
    </source>
</evidence>
<reference evidence="9 10" key="3">
    <citation type="journal article" date="2017" name="Mol. Plant Pathol.">
        <title>A gapless genome sequence of the fungus Botrytis cinerea.</title>
        <authorList>
            <person name="Van Kan J.A."/>
            <person name="Stassen J.H."/>
            <person name="Mosbach A."/>
            <person name="Van Der Lee T.A."/>
            <person name="Faino L."/>
            <person name="Farmer A.D."/>
            <person name="Papasotiriou D.G."/>
            <person name="Zhou S."/>
            <person name="Seidl M.F."/>
            <person name="Cottam E."/>
            <person name="Edel D."/>
            <person name="Hahn M."/>
            <person name="Schwartz D.C."/>
            <person name="Dietrich R.A."/>
            <person name="Widdison S."/>
            <person name="Scalliet G."/>
        </authorList>
    </citation>
    <scope>NUCLEOTIDE SEQUENCE [LARGE SCALE GENOMIC DNA]</scope>
    <source>
        <strain evidence="9 10">B05.10</strain>
    </source>
</reference>
<reference evidence="9 10" key="1">
    <citation type="journal article" date="2011" name="PLoS Genet.">
        <title>Genomic analysis of the necrotrophic fungal pathogens Sclerotinia sclerotiorum and Botrytis cinerea.</title>
        <authorList>
            <person name="Amselem J."/>
            <person name="Cuomo C.A."/>
            <person name="van Kan J.A."/>
            <person name="Viaud M."/>
            <person name="Benito E.P."/>
            <person name="Couloux A."/>
            <person name="Coutinho P.M."/>
            <person name="de Vries R.P."/>
            <person name="Dyer P.S."/>
            <person name="Fillinger S."/>
            <person name="Fournier E."/>
            <person name="Gout L."/>
            <person name="Hahn M."/>
            <person name="Kohn L."/>
            <person name="Lapalu N."/>
            <person name="Plummer K.M."/>
            <person name="Pradier J.M."/>
            <person name="Quevillon E."/>
            <person name="Sharon A."/>
            <person name="Simon A."/>
            <person name="ten Have A."/>
            <person name="Tudzynski B."/>
            <person name="Tudzynski P."/>
            <person name="Wincker P."/>
            <person name="Andrew M."/>
            <person name="Anthouard V."/>
            <person name="Beever R.E."/>
            <person name="Beffa R."/>
            <person name="Benoit I."/>
            <person name="Bouzid O."/>
            <person name="Brault B."/>
            <person name="Chen Z."/>
            <person name="Choquer M."/>
            <person name="Collemare J."/>
            <person name="Cotton P."/>
            <person name="Danchin E.G."/>
            <person name="Da Silva C."/>
            <person name="Gautier A."/>
            <person name="Giraud C."/>
            <person name="Giraud T."/>
            <person name="Gonzalez C."/>
            <person name="Grossetete S."/>
            <person name="Guldener U."/>
            <person name="Henrissat B."/>
            <person name="Howlett B.J."/>
            <person name="Kodira C."/>
            <person name="Kretschmer M."/>
            <person name="Lappartient A."/>
            <person name="Leroch M."/>
            <person name="Levis C."/>
            <person name="Mauceli E."/>
            <person name="Neuveglise C."/>
            <person name="Oeser B."/>
            <person name="Pearson M."/>
            <person name="Poulain J."/>
            <person name="Poussereau N."/>
            <person name="Quesneville H."/>
            <person name="Rascle C."/>
            <person name="Schumacher J."/>
            <person name="Segurens B."/>
            <person name="Sexton A."/>
            <person name="Silva E."/>
            <person name="Sirven C."/>
            <person name="Soanes D.M."/>
            <person name="Talbot N.J."/>
            <person name="Templeton M."/>
            <person name="Yandava C."/>
            <person name="Yarden O."/>
            <person name="Zeng Q."/>
            <person name="Rollins J.A."/>
            <person name="Lebrun M.H."/>
            <person name="Dickman M."/>
        </authorList>
    </citation>
    <scope>NUCLEOTIDE SEQUENCE [LARGE SCALE GENOMIC DNA]</scope>
    <source>
        <strain evidence="9 10">B05.10</strain>
    </source>
</reference>
<feature type="transmembrane region" description="Helical" evidence="7">
    <location>
        <begin position="507"/>
        <end position="528"/>
    </location>
</feature>
<feature type="transmembrane region" description="Helical" evidence="7">
    <location>
        <begin position="360"/>
        <end position="381"/>
    </location>
</feature>
<dbReference type="InterPro" id="IPR013057">
    <property type="entry name" value="AA_transpt_TM"/>
</dbReference>
<evidence type="ECO:0000313" key="9">
    <source>
        <dbReference type="EMBL" id="ATZ58469.1"/>
    </source>
</evidence>
<feature type="region of interest" description="Disordered" evidence="6">
    <location>
        <begin position="65"/>
        <end position="101"/>
    </location>
</feature>
<feature type="domain" description="Amino acid transporter transmembrane" evidence="8">
    <location>
        <begin position="172"/>
        <end position="564"/>
    </location>
</feature>
<dbReference type="RefSeq" id="XP_024553801.1">
    <property type="nucleotide sequence ID" value="XM_024697983.1"/>
</dbReference>
<dbReference type="AlphaFoldDB" id="A0A384K6N5"/>
<gene>
    <name evidence="9" type="ORF">BCIN_16g02440</name>
</gene>
<dbReference type="Gene3D" id="1.20.1740.10">
    <property type="entry name" value="Amino acid/polyamine transporter I"/>
    <property type="match status" value="1"/>
</dbReference>
<sequence>MHSIFPKWGVFASHYWYRSTYPSPATQTYTHTMAQVPSSSHPQVPPFERTNMSQQSFVTAPDISESMQDISTPQNSSLNPNFTAQDPTTSEESNPLFLAPPPHLSFRPQSSRFSEDFSSSESTHHTSHHNLRSMLSTFINPHSNPNNPDDTEWQEDKSDTTALTPQPIHYRSMTWLHCSLIMIAETISLGILALPSVLGTVGLIPGLILILGMGALAWYSGLLIHRFRTAYPAIISWADACSILLAPLGMPNVGREIAGAAQVLFLLFLMASHILTWIICLDTLTGGSVCNIVWGVVGMCVFWILDVPRTYRGMSWLSIVSFASIATAVIITMISVGVRAPAEKTYSLWPQKDLTLREAFLSTTNVVFAYAGHIAFFTFISELRAPADFPKSLATLQIIEIFLYLLSSILIYIYTGSSISSPALLSAGPLVSRIAFGIAIPTIVIAGVIFGHVCAKYIFLRLFAGTTHAATRTKRGLAAWLAITAGVWVVAWIVGESVPGFNELLGLVSSLFASWFTYGLPGVMGLWLQWGGEDRRGGKWWGMLLINGLLVGVGALLCGMGVWASGVGIKETSEKGGSWSCG</sequence>
<evidence type="ECO:0000259" key="8">
    <source>
        <dbReference type="Pfam" id="PF01490"/>
    </source>
</evidence>
<evidence type="ECO:0000256" key="5">
    <source>
        <dbReference type="ARBA" id="ARBA00023136"/>
    </source>
</evidence>
<dbReference type="PANTHER" id="PTHR22950">
    <property type="entry name" value="AMINO ACID TRANSPORTER"/>
    <property type="match status" value="1"/>
</dbReference>
<feature type="transmembrane region" description="Helical" evidence="7">
    <location>
        <begin position="174"/>
        <end position="194"/>
    </location>
</feature>
<feature type="transmembrane region" description="Helical" evidence="7">
    <location>
        <begin position="201"/>
        <end position="224"/>
    </location>
</feature>
<dbReference type="GO" id="GO:0016020">
    <property type="term" value="C:membrane"/>
    <property type="evidence" value="ECO:0007669"/>
    <property type="project" value="UniProtKB-SubCell"/>
</dbReference>
<accession>A0A384K6N5</accession>
<dbReference type="FunFam" id="1.20.1740.10:FF:000039">
    <property type="entry name" value="Neutral amino acid transporter (Eurofung)"/>
    <property type="match status" value="1"/>
</dbReference>
<reference evidence="9 10" key="2">
    <citation type="journal article" date="2012" name="Eukaryot. Cell">
        <title>Genome update of Botrytis cinerea strains B05.10 and T4.</title>
        <authorList>
            <person name="Staats M."/>
            <person name="van Kan J.A."/>
        </authorList>
    </citation>
    <scope>NUCLEOTIDE SEQUENCE [LARGE SCALE GENOMIC DNA]</scope>
    <source>
        <strain evidence="9 10">B05.10</strain>
    </source>
</reference>
<dbReference type="Pfam" id="PF01490">
    <property type="entry name" value="Aa_trans"/>
    <property type="match status" value="1"/>
</dbReference>
<keyword evidence="5 7" id="KW-0472">Membrane</keyword>
<dbReference type="VEuPathDB" id="FungiDB:Bcin16g02440"/>
<feature type="transmembrane region" description="Helical" evidence="7">
    <location>
        <begin position="434"/>
        <end position="455"/>
    </location>
</feature>
<evidence type="ECO:0000313" key="10">
    <source>
        <dbReference type="Proteomes" id="UP000001798"/>
    </source>
</evidence>
<feature type="transmembrane region" description="Helical" evidence="7">
    <location>
        <begin position="476"/>
        <end position="495"/>
    </location>
</feature>
<keyword evidence="4 7" id="KW-1133">Transmembrane helix</keyword>
<dbReference type="GeneID" id="5431004"/>
<comment type="similarity">
    <text evidence="2">Belongs to the amino acid/polyamine transporter 2 family.</text>
</comment>
<dbReference type="GO" id="GO:0015179">
    <property type="term" value="F:L-amino acid transmembrane transporter activity"/>
    <property type="evidence" value="ECO:0007669"/>
    <property type="project" value="TreeGrafter"/>
</dbReference>
<keyword evidence="10" id="KW-1185">Reference proteome</keyword>
<feature type="transmembrane region" description="Helical" evidence="7">
    <location>
        <begin position="257"/>
        <end position="279"/>
    </location>
</feature>
<feature type="compositionally biased region" description="Polar residues" evidence="6">
    <location>
        <begin position="137"/>
        <end position="148"/>
    </location>
</feature>
<evidence type="ECO:0000256" key="7">
    <source>
        <dbReference type="SAM" id="Phobius"/>
    </source>
</evidence>
<feature type="region of interest" description="Disordered" evidence="6">
    <location>
        <begin position="137"/>
        <end position="160"/>
    </location>
</feature>
<protein>
    <recommendedName>
        <fullName evidence="8">Amino acid transporter transmembrane domain-containing protein</fullName>
    </recommendedName>
</protein>
<feature type="transmembrane region" description="Helical" evidence="7">
    <location>
        <begin position="285"/>
        <end position="305"/>
    </location>
</feature>
<feature type="compositionally biased region" description="Polar residues" evidence="6">
    <location>
        <begin position="65"/>
        <end position="93"/>
    </location>
</feature>
<dbReference type="OrthoDB" id="40134at2759"/>
<keyword evidence="3 7" id="KW-0812">Transmembrane</keyword>
<evidence type="ECO:0000256" key="2">
    <source>
        <dbReference type="ARBA" id="ARBA00008066"/>
    </source>
</evidence>
<dbReference type="EMBL" id="CP009820">
    <property type="protein sequence ID" value="ATZ58469.1"/>
    <property type="molecule type" value="Genomic_DNA"/>
</dbReference>